<feature type="transmembrane region" description="Helical" evidence="2">
    <location>
        <begin position="384"/>
        <end position="406"/>
    </location>
</feature>
<sequence length="709" mass="83191">MSLFRIFDNTRIKQCVYQTMKQSVELHGTPLGRKYHLMDWFVFTYAILRLLQVAYVIGNKFEISPEIPYKIERDDPFMHYLKQNSEMHNVSVPITFLFMTYFNFLCQFHFYKLDVSKNVWQWWYQLLVTNQDDYYRFKLNNYQLIKMAKTNRIGNRFRRYRISMFVPDFIINICAFIYSGWLIKTNLEDIDREKFLSKKLSLHPNLSDRLKIRMARILIVSDQIWFGFQLFFMSLVIGEYAYCAFQVDTSQQVWYSYIYIKFEVFITLYVAVEIVQNAFFFTMFTYFAMIIYTGNTLDGIKSMWNLIYQCRRNCVYSKPFISIAGRKIVDRQLHDYVEITSLALIGSRDLFGIILYNFVITNIPVNIYILRRNLFEDPEPVERFMLWVIMYLQILSAFIVFGLLSYGSAVYHKPAKFIPVLQLMMKRSRCWLWYKIKYDDLHFRLLNGPKIGVAVGPVHTVTYRTSLEALYLYIGYMLMAFSQMIESNVENNTLNDSVHYDVLIAEKFPSIQNQSLFVGAIGLFIMICGLLYFLYNIYTDGPNEGSLKQPLNPETFLPTHVTNKKQRKGNKKEKKLVKKLKFDLSNKLKRKKNPVLKKHSTFNRTDTSTMSTKKGKIDGKWESGKSQFDMKTINAKSISRSKEANSSVFNSGVSKLSKNVKQWSRNSTKSRKSSSKSSKSNSTKSNCSSSVVKGKTQSTNMSKPDKNLA</sequence>
<gene>
    <name evidence="3" type="ORF">RDWZM_009091</name>
</gene>
<evidence type="ECO:0000256" key="2">
    <source>
        <dbReference type="SAM" id="Phobius"/>
    </source>
</evidence>
<feature type="transmembrane region" description="Helical" evidence="2">
    <location>
        <begin position="90"/>
        <end position="111"/>
    </location>
</feature>
<dbReference type="Proteomes" id="UP001142055">
    <property type="component" value="Chromosome 3"/>
</dbReference>
<reference evidence="3" key="1">
    <citation type="submission" date="2022-12" db="EMBL/GenBank/DDBJ databases">
        <title>Genome assemblies of Blomia tropicalis.</title>
        <authorList>
            <person name="Cui Y."/>
        </authorList>
    </citation>
    <scope>NUCLEOTIDE SEQUENCE</scope>
    <source>
        <tissue evidence="3">Adult mites</tissue>
    </source>
</reference>
<dbReference type="EMBL" id="JAPWDV010000003">
    <property type="protein sequence ID" value="KAJ6217934.1"/>
    <property type="molecule type" value="Genomic_DNA"/>
</dbReference>
<feature type="transmembrane region" description="Helical" evidence="2">
    <location>
        <begin position="278"/>
        <end position="297"/>
    </location>
</feature>
<keyword evidence="4" id="KW-1185">Reference proteome</keyword>
<feature type="transmembrane region" description="Helical" evidence="2">
    <location>
        <begin position="224"/>
        <end position="242"/>
    </location>
</feature>
<feature type="compositionally biased region" description="Low complexity" evidence="1">
    <location>
        <begin position="675"/>
        <end position="690"/>
    </location>
</feature>
<feature type="transmembrane region" description="Helical" evidence="2">
    <location>
        <begin position="162"/>
        <end position="183"/>
    </location>
</feature>
<feature type="compositionally biased region" description="Polar residues" evidence="1">
    <location>
        <begin position="639"/>
        <end position="663"/>
    </location>
</feature>
<feature type="transmembrane region" description="Helical" evidence="2">
    <location>
        <begin position="350"/>
        <end position="369"/>
    </location>
</feature>
<accession>A0A9Q0M2Q5</accession>
<dbReference type="AlphaFoldDB" id="A0A9Q0M2Q5"/>
<evidence type="ECO:0000313" key="3">
    <source>
        <dbReference type="EMBL" id="KAJ6217934.1"/>
    </source>
</evidence>
<evidence type="ECO:0000256" key="1">
    <source>
        <dbReference type="SAM" id="MobiDB-lite"/>
    </source>
</evidence>
<feature type="compositionally biased region" description="Polar residues" evidence="1">
    <location>
        <begin position="602"/>
        <end position="612"/>
    </location>
</feature>
<keyword evidence="2" id="KW-0472">Membrane</keyword>
<protein>
    <submittedName>
        <fullName evidence="3">Uncharacterized protein</fullName>
    </submittedName>
</protein>
<feature type="region of interest" description="Disordered" evidence="1">
    <location>
        <begin position="601"/>
        <end position="623"/>
    </location>
</feature>
<name>A0A9Q0M2Q5_BLOTA</name>
<comment type="caution">
    <text evidence="3">The sequence shown here is derived from an EMBL/GenBank/DDBJ whole genome shotgun (WGS) entry which is preliminary data.</text>
</comment>
<evidence type="ECO:0000313" key="4">
    <source>
        <dbReference type="Proteomes" id="UP001142055"/>
    </source>
</evidence>
<keyword evidence="2" id="KW-1133">Transmembrane helix</keyword>
<organism evidence="3 4">
    <name type="scientific">Blomia tropicalis</name>
    <name type="common">Mite</name>
    <dbReference type="NCBI Taxonomy" id="40697"/>
    <lineage>
        <taxon>Eukaryota</taxon>
        <taxon>Metazoa</taxon>
        <taxon>Ecdysozoa</taxon>
        <taxon>Arthropoda</taxon>
        <taxon>Chelicerata</taxon>
        <taxon>Arachnida</taxon>
        <taxon>Acari</taxon>
        <taxon>Acariformes</taxon>
        <taxon>Sarcoptiformes</taxon>
        <taxon>Astigmata</taxon>
        <taxon>Glycyphagoidea</taxon>
        <taxon>Echimyopodidae</taxon>
        <taxon>Blomia</taxon>
    </lineage>
</organism>
<proteinExistence type="predicted"/>
<feature type="region of interest" description="Disordered" evidence="1">
    <location>
        <begin position="639"/>
        <end position="709"/>
    </location>
</feature>
<keyword evidence="2" id="KW-0812">Transmembrane</keyword>
<feature type="transmembrane region" description="Helical" evidence="2">
    <location>
        <begin position="516"/>
        <end position="535"/>
    </location>
</feature>
<feature type="transmembrane region" description="Helical" evidence="2">
    <location>
        <begin position="254"/>
        <end position="272"/>
    </location>
</feature>
<feature type="transmembrane region" description="Helical" evidence="2">
    <location>
        <begin position="40"/>
        <end position="58"/>
    </location>
</feature>